<dbReference type="EMBL" id="JACEIK010009284">
    <property type="protein sequence ID" value="MCE3052185.1"/>
    <property type="molecule type" value="Genomic_DNA"/>
</dbReference>
<feature type="non-terminal residue" evidence="2">
    <location>
        <position position="111"/>
    </location>
</feature>
<evidence type="ECO:0000313" key="2">
    <source>
        <dbReference type="EMBL" id="MCE3052185.1"/>
    </source>
</evidence>
<proteinExistence type="predicted"/>
<keyword evidence="3" id="KW-1185">Reference proteome</keyword>
<evidence type="ECO:0000256" key="1">
    <source>
        <dbReference type="SAM" id="MobiDB-lite"/>
    </source>
</evidence>
<evidence type="ECO:0000313" key="3">
    <source>
        <dbReference type="Proteomes" id="UP000823775"/>
    </source>
</evidence>
<dbReference type="Proteomes" id="UP000823775">
    <property type="component" value="Unassembled WGS sequence"/>
</dbReference>
<comment type="caution">
    <text evidence="2">The sequence shown here is derived from an EMBL/GenBank/DDBJ whole genome shotgun (WGS) entry which is preliminary data.</text>
</comment>
<organism evidence="2 3">
    <name type="scientific">Datura stramonium</name>
    <name type="common">Jimsonweed</name>
    <name type="synonym">Common thornapple</name>
    <dbReference type="NCBI Taxonomy" id="4076"/>
    <lineage>
        <taxon>Eukaryota</taxon>
        <taxon>Viridiplantae</taxon>
        <taxon>Streptophyta</taxon>
        <taxon>Embryophyta</taxon>
        <taxon>Tracheophyta</taxon>
        <taxon>Spermatophyta</taxon>
        <taxon>Magnoliopsida</taxon>
        <taxon>eudicotyledons</taxon>
        <taxon>Gunneridae</taxon>
        <taxon>Pentapetalae</taxon>
        <taxon>asterids</taxon>
        <taxon>lamiids</taxon>
        <taxon>Solanales</taxon>
        <taxon>Solanaceae</taxon>
        <taxon>Solanoideae</taxon>
        <taxon>Datureae</taxon>
        <taxon>Datura</taxon>
    </lineage>
</organism>
<name>A0ABS8WMV7_DATST</name>
<feature type="region of interest" description="Disordered" evidence="1">
    <location>
        <begin position="92"/>
        <end position="111"/>
    </location>
</feature>
<sequence>MLKFYAKAGLVRVHRKENSIRNLVVVVGFGERKKRREREIWWRSGRQAVSDESGTAGEGEKAAGFAECPFVFGGSDGSLGILFVCSLRCSKNEEKKRKEKEETKGKKGMGF</sequence>
<accession>A0ABS8WMV7</accession>
<protein>
    <submittedName>
        <fullName evidence="2">Uncharacterized protein</fullName>
    </submittedName>
</protein>
<reference evidence="2 3" key="1">
    <citation type="journal article" date="2021" name="BMC Genomics">
        <title>Datura genome reveals duplications of psychoactive alkaloid biosynthetic genes and high mutation rate following tissue culture.</title>
        <authorList>
            <person name="Rajewski A."/>
            <person name="Carter-House D."/>
            <person name="Stajich J."/>
            <person name="Litt A."/>
        </authorList>
    </citation>
    <scope>NUCLEOTIDE SEQUENCE [LARGE SCALE GENOMIC DNA]</scope>
    <source>
        <strain evidence="2">AR-01</strain>
    </source>
</reference>
<gene>
    <name evidence="2" type="ORF">HAX54_051773</name>
</gene>
<feature type="compositionally biased region" description="Basic and acidic residues" evidence="1">
    <location>
        <begin position="92"/>
        <end position="105"/>
    </location>
</feature>